<dbReference type="EMBL" id="FNOT01000003">
    <property type="protein sequence ID" value="SDX81499.1"/>
    <property type="molecule type" value="Genomic_DNA"/>
</dbReference>
<dbReference type="STRING" id="1137993.SAMN05660209_01345"/>
<dbReference type="Gene3D" id="3.40.960.10">
    <property type="entry name" value="VSR Endonuclease"/>
    <property type="match status" value="1"/>
</dbReference>
<dbReference type="SUPFAM" id="SSF52980">
    <property type="entry name" value="Restriction endonuclease-like"/>
    <property type="match status" value="1"/>
</dbReference>
<protein>
    <submittedName>
        <fullName evidence="2">Transcriptional regulator, AbiEi antitoxin, Type IV TA system</fullName>
    </submittedName>
</protein>
<evidence type="ECO:0000313" key="2">
    <source>
        <dbReference type="EMBL" id="SDX81499.1"/>
    </source>
</evidence>
<dbReference type="OrthoDB" id="5517693at2"/>
<gene>
    <name evidence="2" type="ORF">SAMN05660209_01345</name>
</gene>
<organism evidence="2 3">
    <name type="scientific">Geodermatophilus africanus</name>
    <dbReference type="NCBI Taxonomy" id="1137993"/>
    <lineage>
        <taxon>Bacteria</taxon>
        <taxon>Bacillati</taxon>
        <taxon>Actinomycetota</taxon>
        <taxon>Actinomycetes</taxon>
        <taxon>Geodermatophilales</taxon>
        <taxon>Geodermatophilaceae</taxon>
        <taxon>Geodermatophilus</taxon>
    </lineage>
</organism>
<dbReference type="Proteomes" id="UP000198921">
    <property type="component" value="Unassembled WGS sequence"/>
</dbReference>
<accession>A0A1H3EU90</accession>
<evidence type="ECO:0000313" key="3">
    <source>
        <dbReference type="Proteomes" id="UP000198921"/>
    </source>
</evidence>
<feature type="compositionally biased region" description="Low complexity" evidence="1">
    <location>
        <begin position="27"/>
        <end position="37"/>
    </location>
</feature>
<dbReference type="AlphaFoldDB" id="A0A1H3EU90"/>
<proteinExistence type="predicted"/>
<reference evidence="3" key="1">
    <citation type="submission" date="2016-10" db="EMBL/GenBank/DDBJ databases">
        <authorList>
            <person name="Varghese N."/>
            <person name="Submissions S."/>
        </authorList>
    </citation>
    <scope>NUCLEOTIDE SEQUENCE [LARGE SCALE GENOMIC DNA]</scope>
    <source>
        <strain evidence="3">DSM 45422</strain>
    </source>
</reference>
<evidence type="ECO:0000256" key="1">
    <source>
        <dbReference type="SAM" id="MobiDB-lite"/>
    </source>
</evidence>
<keyword evidence="3" id="KW-1185">Reference proteome</keyword>
<sequence>MRPAAVSRTREAALSRISAPTCGQPTRDPGPVRQGPRVPRRPTSPAPLHGRVFCGTAAVREGLLTRAQLRSSAWRRLYPDVYACRGLEVTHTVRALAVTRLLLPGAVVSGRSAAAVWGVDARAAEDDVEVTVPPSCRGGAVPGVRVSRRALPDDDVTRTVGLPVTTPLRTALDLTRTLPTVDAVVLLDALLRIGLVRLADVRSAAAAATGRGCRRAREAAARADGLAESPQETRLRLVLLASTLPAPVAQHTVRDGEGRFVARVDFAWPEHRLALEYEGAWHGEPQNVVRDRARLNRLTAAGWRVVFVTAADLRRPARLLARVATALAAPRSA</sequence>
<dbReference type="InterPro" id="IPR011335">
    <property type="entry name" value="Restrct_endonuc-II-like"/>
</dbReference>
<feature type="region of interest" description="Disordered" evidence="1">
    <location>
        <begin position="1"/>
        <end position="49"/>
    </location>
</feature>
<name>A0A1H3EU90_9ACTN</name>